<comment type="similarity">
    <text evidence="1">Belongs to the TIM50 family.</text>
</comment>
<dbReference type="PANTHER" id="PTHR12210">
    <property type="entry name" value="DULLARD PROTEIN PHOSPHATASE"/>
    <property type="match status" value="1"/>
</dbReference>
<feature type="compositionally biased region" description="Basic and acidic residues" evidence="2">
    <location>
        <begin position="140"/>
        <end position="149"/>
    </location>
</feature>
<comment type="function">
    <text evidence="1">Essential component of the TIM23 complex, a complex that mediates the translocation of transit peptide-containing proteins across the mitochondrial inner membrane.</text>
</comment>
<evidence type="ECO:0000313" key="5">
    <source>
        <dbReference type="RefSeq" id="XP_012942462.1"/>
    </source>
</evidence>
<sequence>MATFNVVMRFLTKGQQSAHRCLLQSTDVRNFSIISKVQAKQSYKCFQFQRCLSHFPRRLSLIAVMPASQVPLLQLHQQVHRRKVSPQFAPLKPTQNLLYSRLNSSTSKQVTPRNKAEQSGLEAGVNKDQTGDAADSGQPGEEKSETKESWWRGKNSWRLGLIFLGSACITWGVGLVTTWGAPLLDPDGNEIEDEFTEQPAALAYLKRTWKEMNIFKKKIQDPSREKLLPDPLKYPYIQPPYTLVIELTGVLIHPDWTYNTGWRFKKRPGIDYFLSQVGPPLFEVVIYSSESGMTADPLVSHLDPQGFIMYRLYRDATRYTEGHHLKDLSCLNRDMSRIIMLDCNKESVKLQPRNAFVLSKWKGEDEDRTLIDLAHFLKTVAASGVDDIRPVLDYYHQFDDPIAAFKDNQRKLQEEEEARAKLASEETKKKSWFSGFRNK</sequence>
<dbReference type="RefSeq" id="XP_012942462.1">
    <property type="nucleotide sequence ID" value="XM_013087008.2"/>
</dbReference>
<dbReference type="PROSITE" id="PS50969">
    <property type="entry name" value="FCP1"/>
    <property type="match status" value="1"/>
</dbReference>
<feature type="compositionally biased region" description="Polar residues" evidence="2">
    <location>
        <begin position="102"/>
        <end position="112"/>
    </location>
</feature>
<gene>
    <name evidence="5" type="primary">LOC101863372</name>
</gene>
<evidence type="ECO:0000259" key="3">
    <source>
        <dbReference type="PROSITE" id="PS50969"/>
    </source>
</evidence>
<keyword evidence="1" id="KW-0653">Protein transport</keyword>
<comment type="subunit">
    <text evidence="1">Component of the TIM23 complex.</text>
</comment>
<dbReference type="Gene3D" id="3.40.50.1000">
    <property type="entry name" value="HAD superfamily/HAD-like"/>
    <property type="match status" value="1"/>
</dbReference>
<dbReference type="Pfam" id="PF03031">
    <property type="entry name" value="NIF"/>
    <property type="match status" value="1"/>
</dbReference>
<keyword evidence="4" id="KW-1185">Reference proteome</keyword>
<feature type="region of interest" description="Disordered" evidence="2">
    <location>
        <begin position="102"/>
        <end position="149"/>
    </location>
</feature>
<protein>
    <recommendedName>
        <fullName evidence="1">Mitochondrial import inner membrane translocase subunit TIM50</fullName>
    </recommendedName>
</protein>
<feature type="region of interest" description="Disordered" evidence="2">
    <location>
        <begin position="416"/>
        <end position="439"/>
    </location>
</feature>
<proteinExistence type="inferred from homology"/>
<evidence type="ECO:0000313" key="4">
    <source>
        <dbReference type="Proteomes" id="UP000694888"/>
    </source>
</evidence>
<accession>A0ABM1A7Q8</accession>
<keyword evidence="1" id="KW-0813">Transport</keyword>
<keyword evidence="1" id="KW-1133">Transmembrane helix</keyword>
<feature type="transmembrane region" description="Helical" evidence="1">
    <location>
        <begin position="159"/>
        <end position="181"/>
    </location>
</feature>
<feature type="compositionally biased region" description="Basic and acidic residues" evidence="2">
    <location>
        <begin position="416"/>
        <end position="429"/>
    </location>
</feature>
<keyword evidence="1" id="KW-0809">Transit peptide</keyword>
<dbReference type="InterPro" id="IPR023214">
    <property type="entry name" value="HAD_sf"/>
</dbReference>
<feature type="domain" description="FCP1 homology" evidence="3">
    <location>
        <begin position="236"/>
        <end position="380"/>
    </location>
</feature>
<dbReference type="InterPro" id="IPR036412">
    <property type="entry name" value="HAD-like_sf"/>
</dbReference>
<keyword evidence="1" id="KW-0472">Membrane</keyword>
<dbReference type="Proteomes" id="UP000694888">
    <property type="component" value="Unplaced"/>
</dbReference>
<dbReference type="CDD" id="cd07521">
    <property type="entry name" value="HAD_FCP1-like"/>
    <property type="match status" value="1"/>
</dbReference>
<keyword evidence="1" id="KW-0496">Mitochondrion</keyword>
<dbReference type="InterPro" id="IPR050365">
    <property type="entry name" value="TIM50"/>
</dbReference>
<dbReference type="GeneID" id="101863372"/>
<evidence type="ECO:0000256" key="1">
    <source>
        <dbReference type="RuleBase" id="RU365079"/>
    </source>
</evidence>
<keyword evidence="1" id="KW-0812">Transmembrane</keyword>
<dbReference type="SMART" id="SM00577">
    <property type="entry name" value="CPDc"/>
    <property type="match status" value="1"/>
</dbReference>
<dbReference type="SUPFAM" id="SSF56784">
    <property type="entry name" value="HAD-like"/>
    <property type="match status" value="1"/>
</dbReference>
<name>A0ABM1A7Q8_APLCA</name>
<dbReference type="InterPro" id="IPR004274">
    <property type="entry name" value="FCP1_dom"/>
</dbReference>
<keyword evidence="1" id="KW-0811">Translocation</keyword>
<comment type="subcellular location">
    <subcellularLocation>
        <location evidence="1">Mitochondrion inner membrane</location>
        <topology evidence="1">Single-pass membrane protein</topology>
    </subcellularLocation>
</comment>
<reference evidence="5" key="1">
    <citation type="submission" date="2025-08" db="UniProtKB">
        <authorList>
            <consortium name="RefSeq"/>
        </authorList>
    </citation>
    <scope>IDENTIFICATION</scope>
</reference>
<evidence type="ECO:0000256" key="2">
    <source>
        <dbReference type="SAM" id="MobiDB-lite"/>
    </source>
</evidence>
<organism evidence="4 5">
    <name type="scientific">Aplysia californica</name>
    <name type="common">California sea hare</name>
    <dbReference type="NCBI Taxonomy" id="6500"/>
    <lineage>
        <taxon>Eukaryota</taxon>
        <taxon>Metazoa</taxon>
        <taxon>Spiralia</taxon>
        <taxon>Lophotrochozoa</taxon>
        <taxon>Mollusca</taxon>
        <taxon>Gastropoda</taxon>
        <taxon>Heterobranchia</taxon>
        <taxon>Euthyneura</taxon>
        <taxon>Tectipleura</taxon>
        <taxon>Aplysiida</taxon>
        <taxon>Aplysioidea</taxon>
        <taxon>Aplysiidae</taxon>
        <taxon>Aplysia</taxon>
    </lineage>
</organism>